<comment type="caution">
    <text evidence="5">The sequence shown here is derived from an EMBL/GenBank/DDBJ whole genome shotgun (WGS) entry which is preliminary data.</text>
</comment>
<dbReference type="FunFam" id="3.40.50.720:FF:000264">
    <property type="entry name" value="4-hydroxy-tetrahydrodipicolinate reductase 2 chloroplastic"/>
    <property type="match status" value="1"/>
</dbReference>
<sequence>MAPSDESMLDAPSTNSPPDDSLSDASDSPFHAFLDNFPLPSPDEGSIPIMVNSCTGKMASSVIIETLFHELYIIPVSFGSEAMSGQTYDISSKKFYMQGPSNREIVLQHLLAKYPDMIVVDYTLSAALDANVELYCKFGVPFVLGTNGGNRDLMLKTIQNSQSYALVSSQMGKQTVAFLGVLEYMSSRFPGMFAGYTLQVKESLDESKAKSLITMKAASVFFKRLGVAINMNQVESLRDPIQQRDVVEIKEEHLSCHEYYVFHLTSSDKMAHFEFQIKVSGRSMYAESTIDAVKFLNKKIKERHGKKLYNMLDVLRECEQVI</sequence>
<organism evidence="5 6">
    <name type="scientific">Senna tora</name>
    <dbReference type="NCBI Taxonomy" id="362788"/>
    <lineage>
        <taxon>Eukaryota</taxon>
        <taxon>Viridiplantae</taxon>
        <taxon>Streptophyta</taxon>
        <taxon>Embryophyta</taxon>
        <taxon>Tracheophyta</taxon>
        <taxon>Spermatophyta</taxon>
        <taxon>Magnoliopsida</taxon>
        <taxon>eudicotyledons</taxon>
        <taxon>Gunneridae</taxon>
        <taxon>Pentapetalae</taxon>
        <taxon>rosids</taxon>
        <taxon>fabids</taxon>
        <taxon>Fabales</taxon>
        <taxon>Fabaceae</taxon>
        <taxon>Caesalpinioideae</taxon>
        <taxon>Cassia clade</taxon>
        <taxon>Senna</taxon>
    </lineage>
</organism>
<dbReference type="PANTHER" id="PTHR20836:SF0">
    <property type="entry name" value="4-HYDROXY-TETRAHYDRODIPICOLINATE REDUCTASE 1, CHLOROPLASTIC-RELATED"/>
    <property type="match status" value="1"/>
</dbReference>
<dbReference type="NCBIfam" id="TIGR02130">
    <property type="entry name" value="dapB_plant"/>
    <property type="match status" value="1"/>
</dbReference>
<dbReference type="GO" id="GO:0019877">
    <property type="term" value="P:diaminopimelate biosynthetic process"/>
    <property type="evidence" value="ECO:0007669"/>
    <property type="project" value="TreeGrafter"/>
</dbReference>
<dbReference type="OrthoDB" id="10259487at2759"/>
<dbReference type="Proteomes" id="UP000634136">
    <property type="component" value="Unassembled WGS sequence"/>
</dbReference>
<dbReference type="SUPFAM" id="SSF51735">
    <property type="entry name" value="NAD(P)-binding Rossmann-fold domains"/>
    <property type="match status" value="1"/>
</dbReference>
<feature type="region of interest" description="Disordered" evidence="3">
    <location>
        <begin position="1"/>
        <end position="26"/>
    </location>
</feature>
<accession>A0A834TP06</accession>
<dbReference type="PANTHER" id="PTHR20836">
    <property type="entry name" value="DIHYDRODIPICOLINATE REDUCTASE"/>
    <property type="match status" value="1"/>
</dbReference>
<proteinExistence type="predicted"/>
<evidence type="ECO:0000256" key="1">
    <source>
        <dbReference type="ARBA" id="ARBA00022857"/>
    </source>
</evidence>
<dbReference type="InterPro" id="IPR011859">
    <property type="entry name" value="Dihydrodipicolinate_Rdtase_pln"/>
</dbReference>
<keyword evidence="2" id="KW-0560">Oxidoreductase</keyword>
<evidence type="ECO:0000256" key="2">
    <source>
        <dbReference type="ARBA" id="ARBA00023002"/>
    </source>
</evidence>
<dbReference type="GO" id="GO:0009570">
    <property type="term" value="C:chloroplast stroma"/>
    <property type="evidence" value="ECO:0007669"/>
    <property type="project" value="TreeGrafter"/>
</dbReference>
<dbReference type="Pfam" id="PF01113">
    <property type="entry name" value="DapB_N"/>
    <property type="match status" value="1"/>
</dbReference>
<gene>
    <name evidence="5" type="ORF">G2W53_017302</name>
</gene>
<evidence type="ECO:0000256" key="3">
    <source>
        <dbReference type="SAM" id="MobiDB-lite"/>
    </source>
</evidence>
<evidence type="ECO:0000259" key="4">
    <source>
        <dbReference type="Pfam" id="PF01113"/>
    </source>
</evidence>
<dbReference type="AlphaFoldDB" id="A0A834TP06"/>
<keyword evidence="1" id="KW-0521">NADP</keyword>
<evidence type="ECO:0000313" key="6">
    <source>
        <dbReference type="Proteomes" id="UP000634136"/>
    </source>
</evidence>
<dbReference type="GO" id="GO:0009089">
    <property type="term" value="P:lysine biosynthetic process via diaminopimelate"/>
    <property type="evidence" value="ECO:0007669"/>
    <property type="project" value="InterPro"/>
</dbReference>
<keyword evidence="6" id="KW-1185">Reference proteome</keyword>
<dbReference type="GO" id="GO:0008839">
    <property type="term" value="F:4-hydroxy-tetrahydrodipicolinate reductase"/>
    <property type="evidence" value="ECO:0007669"/>
    <property type="project" value="InterPro"/>
</dbReference>
<dbReference type="InterPro" id="IPR000846">
    <property type="entry name" value="DapB_N"/>
</dbReference>
<reference evidence="5" key="1">
    <citation type="submission" date="2020-09" db="EMBL/GenBank/DDBJ databases">
        <title>Genome-Enabled Discovery of Anthraquinone Biosynthesis in Senna tora.</title>
        <authorList>
            <person name="Kang S.-H."/>
            <person name="Pandey R.P."/>
            <person name="Lee C.-M."/>
            <person name="Sim J.-S."/>
            <person name="Jeong J.-T."/>
            <person name="Choi B.-S."/>
            <person name="Jung M."/>
            <person name="Ginzburg D."/>
            <person name="Zhao K."/>
            <person name="Won S.Y."/>
            <person name="Oh T.-J."/>
            <person name="Yu Y."/>
            <person name="Kim N.-H."/>
            <person name="Lee O.R."/>
            <person name="Lee T.-H."/>
            <person name="Bashyal P."/>
            <person name="Kim T.-S."/>
            <person name="Lee W.-H."/>
            <person name="Kawkins C."/>
            <person name="Kim C.-K."/>
            <person name="Kim J.S."/>
            <person name="Ahn B.O."/>
            <person name="Rhee S.Y."/>
            <person name="Sohng J.K."/>
        </authorList>
    </citation>
    <scope>NUCLEOTIDE SEQUENCE</scope>
    <source>
        <tissue evidence="5">Leaf</tissue>
    </source>
</reference>
<dbReference type="GO" id="GO:0070402">
    <property type="term" value="F:NADPH binding"/>
    <property type="evidence" value="ECO:0007669"/>
    <property type="project" value="InterPro"/>
</dbReference>
<dbReference type="InterPro" id="IPR036291">
    <property type="entry name" value="NAD(P)-bd_dom_sf"/>
</dbReference>
<dbReference type="EMBL" id="JAAIUW010000006">
    <property type="protein sequence ID" value="KAF7826138.1"/>
    <property type="molecule type" value="Genomic_DNA"/>
</dbReference>
<dbReference type="Gene3D" id="3.40.50.720">
    <property type="entry name" value="NAD(P)-binding Rossmann-like Domain"/>
    <property type="match status" value="1"/>
</dbReference>
<name>A0A834TP06_9FABA</name>
<feature type="compositionally biased region" description="Low complexity" evidence="3">
    <location>
        <begin position="16"/>
        <end position="26"/>
    </location>
</feature>
<evidence type="ECO:0000313" key="5">
    <source>
        <dbReference type="EMBL" id="KAF7826138.1"/>
    </source>
</evidence>
<dbReference type="InterPro" id="IPR023940">
    <property type="entry name" value="DHDPR_bac"/>
</dbReference>
<protein>
    <submittedName>
        <fullName evidence="5">4-hydroxy-tetrahydrodipicolinate reductase 2, chloroplastic-like</fullName>
    </submittedName>
</protein>
<feature type="domain" description="Dihydrodipicolinate reductase N-terminal" evidence="4">
    <location>
        <begin position="47"/>
        <end position="158"/>
    </location>
</feature>